<dbReference type="Proteomes" id="UP000077755">
    <property type="component" value="Chromosome 6"/>
</dbReference>
<gene>
    <name evidence="4" type="ORF">DCAR_020419</name>
    <name evidence="5" type="ORF">DCAR_0625984</name>
</gene>
<dbReference type="Gene3D" id="3.30.530.20">
    <property type="match status" value="1"/>
</dbReference>
<proteinExistence type="inferred from homology"/>
<keyword evidence="6" id="KW-1185">Reference proteome</keyword>
<name>A0A164WTA1_DAUCS</name>
<dbReference type="Gramene" id="KZM92216">
    <property type="protein sequence ID" value="KZM92216"/>
    <property type="gene ID" value="DCAR_020419"/>
</dbReference>
<dbReference type="PANTHER" id="PTHR31213:SF19">
    <property type="entry name" value="BET V I_MAJOR LATEX PROTEIN DOMAIN-CONTAINING PROTEIN"/>
    <property type="match status" value="1"/>
</dbReference>
<dbReference type="GO" id="GO:0038023">
    <property type="term" value="F:signaling receptor activity"/>
    <property type="evidence" value="ECO:0007669"/>
    <property type="project" value="TreeGrafter"/>
</dbReference>
<sequence>MAGSVSCELVINAPASSVWDLIKGLKLAAAIEESFTHLIEKIDAVGDGSVGTELNIKFKPGTVPFSYYKERFTKVDNESMVKENEVFEGGYCDLGFSKYFVRFEIVKKDENSCIAKATTEYELKADADPNLASLVSVDQMMGVLNLAANKVVNGSK</sequence>
<dbReference type="GO" id="GO:0006952">
    <property type="term" value="P:defense response"/>
    <property type="evidence" value="ECO:0007669"/>
    <property type="project" value="InterPro"/>
</dbReference>
<evidence type="ECO:0000313" key="4">
    <source>
        <dbReference type="EMBL" id="KZM92216.1"/>
    </source>
</evidence>
<dbReference type="Pfam" id="PF00407">
    <property type="entry name" value="Bet_v_1"/>
    <property type="match status" value="1"/>
</dbReference>
<evidence type="ECO:0000313" key="6">
    <source>
        <dbReference type="Proteomes" id="UP000077755"/>
    </source>
</evidence>
<dbReference type="GO" id="GO:0010427">
    <property type="term" value="F:abscisic acid binding"/>
    <property type="evidence" value="ECO:0007669"/>
    <property type="project" value="TreeGrafter"/>
</dbReference>
<feature type="domain" description="Bet v I/Major latex protein" evidence="3">
    <location>
        <begin position="2"/>
        <end position="134"/>
    </location>
</feature>
<dbReference type="OMA" id="CHELEFK"/>
<comment type="similarity">
    <text evidence="1">Belongs to the BetVI family.</text>
</comment>
<dbReference type="AlphaFoldDB" id="A0A164WTA1"/>
<evidence type="ECO:0000259" key="3">
    <source>
        <dbReference type="Pfam" id="PF00407"/>
    </source>
</evidence>
<reference evidence="4" key="1">
    <citation type="journal article" date="2016" name="Nat. Genet.">
        <title>A high-quality carrot genome assembly provides new insights into carotenoid accumulation and asterid genome evolution.</title>
        <authorList>
            <person name="Iorizzo M."/>
            <person name="Ellison S."/>
            <person name="Senalik D."/>
            <person name="Zeng P."/>
            <person name="Satapoomin P."/>
            <person name="Huang J."/>
            <person name="Bowman M."/>
            <person name="Iovene M."/>
            <person name="Sanseverino W."/>
            <person name="Cavagnaro P."/>
            <person name="Yildiz M."/>
            <person name="Macko-Podgorni A."/>
            <person name="Moranska E."/>
            <person name="Grzebelus E."/>
            <person name="Grzebelus D."/>
            <person name="Ashrafi H."/>
            <person name="Zheng Z."/>
            <person name="Cheng S."/>
            <person name="Spooner D."/>
            <person name="Van Deynze A."/>
            <person name="Simon P."/>
        </authorList>
    </citation>
    <scope>NUCLEOTIDE SEQUENCE [LARGE SCALE GENOMIC DNA]</scope>
    <source>
        <tissue evidence="4">Leaf</tissue>
    </source>
</reference>
<dbReference type="GO" id="GO:0009738">
    <property type="term" value="P:abscisic acid-activated signaling pathway"/>
    <property type="evidence" value="ECO:0007669"/>
    <property type="project" value="TreeGrafter"/>
</dbReference>
<dbReference type="OrthoDB" id="1879545at2759"/>
<dbReference type="PANTHER" id="PTHR31213">
    <property type="entry name" value="OS08G0374000 PROTEIN-RELATED"/>
    <property type="match status" value="1"/>
</dbReference>
<dbReference type="EMBL" id="CP093348">
    <property type="protein sequence ID" value="WOH06556.1"/>
    <property type="molecule type" value="Genomic_DNA"/>
</dbReference>
<dbReference type="SUPFAM" id="SSF55961">
    <property type="entry name" value="Bet v1-like"/>
    <property type="match status" value="1"/>
</dbReference>
<dbReference type="CDD" id="cd07816">
    <property type="entry name" value="Bet_v1-like"/>
    <property type="match status" value="1"/>
</dbReference>
<accession>A0A164WTA1</accession>
<dbReference type="InterPro" id="IPR023393">
    <property type="entry name" value="START-like_dom_sf"/>
</dbReference>
<dbReference type="GO" id="GO:0009820">
    <property type="term" value="P:alkaloid metabolic process"/>
    <property type="evidence" value="ECO:0007669"/>
    <property type="project" value="UniProtKB-KW"/>
</dbReference>
<dbReference type="STRING" id="79200.A0A164WTA1"/>
<protein>
    <recommendedName>
        <fullName evidence="3">Bet v I/Major latex protein domain-containing protein</fullName>
    </recommendedName>
</protein>
<dbReference type="InterPro" id="IPR050279">
    <property type="entry name" value="Plant_def-hormone_signal"/>
</dbReference>
<dbReference type="EMBL" id="LNRQ01000006">
    <property type="protein sequence ID" value="KZM92216.1"/>
    <property type="molecule type" value="Genomic_DNA"/>
</dbReference>
<evidence type="ECO:0000256" key="1">
    <source>
        <dbReference type="ARBA" id="ARBA00009744"/>
    </source>
</evidence>
<dbReference type="KEGG" id="dcr:108225280"/>
<dbReference type="InterPro" id="IPR000916">
    <property type="entry name" value="Bet_v_I/MLP"/>
</dbReference>
<dbReference type="GO" id="GO:0005634">
    <property type="term" value="C:nucleus"/>
    <property type="evidence" value="ECO:0007669"/>
    <property type="project" value="TreeGrafter"/>
</dbReference>
<evidence type="ECO:0000313" key="5">
    <source>
        <dbReference type="EMBL" id="WOH06556.1"/>
    </source>
</evidence>
<organism evidence="4">
    <name type="scientific">Daucus carota subsp. sativus</name>
    <name type="common">Carrot</name>
    <dbReference type="NCBI Taxonomy" id="79200"/>
    <lineage>
        <taxon>Eukaryota</taxon>
        <taxon>Viridiplantae</taxon>
        <taxon>Streptophyta</taxon>
        <taxon>Embryophyta</taxon>
        <taxon>Tracheophyta</taxon>
        <taxon>Spermatophyta</taxon>
        <taxon>Magnoliopsida</taxon>
        <taxon>eudicotyledons</taxon>
        <taxon>Gunneridae</taxon>
        <taxon>Pentapetalae</taxon>
        <taxon>asterids</taxon>
        <taxon>campanulids</taxon>
        <taxon>Apiales</taxon>
        <taxon>Apiaceae</taxon>
        <taxon>Apioideae</taxon>
        <taxon>Scandiceae</taxon>
        <taxon>Daucinae</taxon>
        <taxon>Daucus</taxon>
        <taxon>Daucus sect. Daucus</taxon>
    </lineage>
</organism>
<dbReference type="GO" id="GO:0004864">
    <property type="term" value="F:protein phosphatase inhibitor activity"/>
    <property type="evidence" value="ECO:0007669"/>
    <property type="project" value="TreeGrafter"/>
</dbReference>
<reference evidence="5" key="2">
    <citation type="submission" date="2022-03" db="EMBL/GenBank/DDBJ databases">
        <title>Draft title - Genomic analysis of global carrot germplasm unveils the trajectory of domestication and the origin of high carotenoid orange carrot.</title>
        <authorList>
            <person name="Iorizzo M."/>
            <person name="Ellison S."/>
            <person name="Senalik D."/>
            <person name="Macko-Podgorni A."/>
            <person name="Grzebelus D."/>
            <person name="Bostan H."/>
            <person name="Rolling W."/>
            <person name="Curaba J."/>
            <person name="Simon P."/>
        </authorList>
    </citation>
    <scope>NUCLEOTIDE SEQUENCE</scope>
    <source>
        <tissue evidence="5">Leaf</tissue>
    </source>
</reference>
<dbReference type="GO" id="GO:0005737">
    <property type="term" value="C:cytoplasm"/>
    <property type="evidence" value="ECO:0007669"/>
    <property type="project" value="TreeGrafter"/>
</dbReference>
<evidence type="ECO:0000256" key="2">
    <source>
        <dbReference type="ARBA" id="ARBA00022589"/>
    </source>
</evidence>
<keyword evidence="2" id="KW-0017">Alkaloid metabolism</keyword>